<dbReference type="Gene3D" id="3.40.395.10">
    <property type="entry name" value="Adenoviral Proteinase, Chain A"/>
    <property type="match status" value="1"/>
</dbReference>
<dbReference type="SUPFAM" id="SSF54001">
    <property type="entry name" value="Cysteine proteinases"/>
    <property type="match status" value="1"/>
</dbReference>
<dbReference type="OrthoDB" id="1939479at2759"/>
<keyword evidence="2" id="KW-0344">Guanine-nucleotide releasing factor</keyword>
<dbReference type="Pfam" id="PF00621">
    <property type="entry name" value="RhoGEF"/>
    <property type="match status" value="1"/>
</dbReference>
<feature type="domain" description="Ubiquitin-like protease family profile" evidence="8">
    <location>
        <begin position="586"/>
        <end position="749"/>
    </location>
</feature>
<dbReference type="Pfam" id="PF22697">
    <property type="entry name" value="SOS1_NGEF_PH"/>
    <property type="match status" value="1"/>
</dbReference>
<dbReference type="eggNOG" id="KOG0689">
    <property type="taxonomic scope" value="Eukaryota"/>
</dbReference>
<feature type="domain" description="DH" evidence="7">
    <location>
        <begin position="818"/>
        <end position="997"/>
    </location>
</feature>
<dbReference type="InterPro" id="IPR035899">
    <property type="entry name" value="DBL_dom_sf"/>
</dbReference>
<dbReference type="eggNOG" id="KOG0778">
    <property type="taxonomic scope" value="Eukaryota"/>
</dbReference>
<dbReference type="SUPFAM" id="SSF48065">
    <property type="entry name" value="DBL homology domain (DH-domain)"/>
    <property type="match status" value="1"/>
</dbReference>
<dbReference type="STRING" id="135651.G0NGF2"/>
<dbReference type="SUPFAM" id="SSF117281">
    <property type="entry name" value="Kelch motif"/>
    <property type="match status" value="1"/>
</dbReference>
<dbReference type="SMART" id="SM00325">
    <property type="entry name" value="RhoGEF"/>
    <property type="match status" value="1"/>
</dbReference>
<dbReference type="Proteomes" id="UP000008068">
    <property type="component" value="Unassembled WGS sequence"/>
</dbReference>
<evidence type="ECO:0000256" key="4">
    <source>
        <dbReference type="ARBA" id="ARBA00022801"/>
    </source>
</evidence>
<evidence type="ECO:0000256" key="6">
    <source>
        <dbReference type="SAM" id="MobiDB-lite"/>
    </source>
</evidence>
<dbReference type="GO" id="GO:0005085">
    <property type="term" value="F:guanyl-nucleotide exchange factor activity"/>
    <property type="evidence" value="ECO:0007669"/>
    <property type="project" value="UniProtKB-KW"/>
</dbReference>
<dbReference type="GO" id="GO:0006508">
    <property type="term" value="P:proteolysis"/>
    <property type="evidence" value="ECO:0007669"/>
    <property type="project" value="UniProtKB-KW"/>
</dbReference>
<keyword evidence="4" id="KW-0378">Hydrolase</keyword>
<dbReference type="InterPro" id="IPR055251">
    <property type="entry name" value="SOS1_NGEF_PH"/>
</dbReference>
<accession>G0NGF2</accession>
<dbReference type="GO" id="GO:0008234">
    <property type="term" value="F:cysteine-type peptidase activity"/>
    <property type="evidence" value="ECO:0007669"/>
    <property type="project" value="UniProtKB-KW"/>
</dbReference>
<comment type="similarity">
    <text evidence="1">Belongs to the peptidase C48 family.</text>
</comment>
<keyword evidence="5" id="KW-0788">Thiol protease</keyword>
<dbReference type="GO" id="GO:0080090">
    <property type="term" value="P:regulation of primary metabolic process"/>
    <property type="evidence" value="ECO:0007669"/>
    <property type="project" value="UniProtKB-ARBA"/>
</dbReference>
<dbReference type="PROSITE" id="PS50010">
    <property type="entry name" value="DH_2"/>
    <property type="match status" value="1"/>
</dbReference>
<evidence type="ECO:0000256" key="5">
    <source>
        <dbReference type="ARBA" id="ARBA00022807"/>
    </source>
</evidence>
<dbReference type="Gene3D" id="2.30.29.30">
    <property type="entry name" value="Pleckstrin-homology domain (PH domain)/Phosphotyrosine-binding domain (PTB)"/>
    <property type="match status" value="1"/>
</dbReference>
<dbReference type="InterPro" id="IPR011993">
    <property type="entry name" value="PH-like_dom_sf"/>
</dbReference>
<proteinExistence type="inferred from homology"/>
<name>G0NGF2_CAEBE</name>
<dbReference type="PANTHER" id="PTHR22826:SF211">
    <property type="entry name" value="LD43457P"/>
    <property type="match status" value="1"/>
</dbReference>
<dbReference type="PANTHER" id="PTHR22826">
    <property type="entry name" value="RHO GUANINE EXCHANGE FACTOR-RELATED"/>
    <property type="match status" value="1"/>
</dbReference>
<dbReference type="InterPro" id="IPR000219">
    <property type="entry name" value="DH_dom"/>
</dbReference>
<dbReference type="SUPFAM" id="SSF50729">
    <property type="entry name" value="PH domain-like"/>
    <property type="match status" value="1"/>
</dbReference>
<dbReference type="InterPro" id="IPR051336">
    <property type="entry name" value="RhoGEF_Guanine_NuclExch_SF"/>
</dbReference>
<dbReference type="GO" id="GO:0060255">
    <property type="term" value="P:regulation of macromolecule metabolic process"/>
    <property type="evidence" value="ECO:0007669"/>
    <property type="project" value="UniProtKB-ARBA"/>
</dbReference>
<evidence type="ECO:0000313" key="9">
    <source>
        <dbReference type="EMBL" id="EGT59978.1"/>
    </source>
</evidence>
<keyword evidence="3" id="KW-0645">Protease</keyword>
<evidence type="ECO:0000256" key="3">
    <source>
        <dbReference type="ARBA" id="ARBA00022670"/>
    </source>
</evidence>
<dbReference type="CDD" id="cd00160">
    <property type="entry name" value="RhoGEF"/>
    <property type="match status" value="1"/>
</dbReference>
<dbReference type="HOGENOM" id="CLU_008965_0_0_1"/>
<protein>
    <submittedName>
        <fullName evidence="9">Uncharacterized protein</fullName>
    </submittedName>
</protein>
<feature type="region of interest" description="Disordered" evidence="6">
    <location>
        <begin position="782"/>
        <end position="811"/>
    </location>
</feature>
<dbReference type="AlphaFoldDB" id="G0NGF2"/>
<dbReference type="GO" id="GO:0005737">
    <property type="term" value="C:cytoplasm"/>
    <property type="evidence" value="ECO:0007669"/>
    <property type="project" value="TreeGrafter"/>
</dbReference>
<sequence length="1135" mass="129497">MQVNSEDITVAWGQAPHPLDAQYGKWRMAVFQDVQESIDGTKLYFLYDPQADERSGTSGQRKGYPGLIIFDLNFKCFAGEISVHSPGKMKFLFALKCPSPQGGSAFVLVTEEEVYGQVRLNVSRIDLAQDGLSITNVCPLIQQALTIGGEYICSMREDQPEIVVMANPGLQIWRINCMAESAQSPVAQFTVPGADLNHFYDGFLNNGNIIFLSATPDGHFDNTRVHLLSLNNPQHITSQNCSGDPQRGMPIPRKQCGFDSVTNAILMAGGEVDRGNGFERLVDYWVLNTQSFQWLQVPSQMPCTLIEPRLTACHSGTIYVWGDFDQPLPGMPQHGTHLRILRVSGLEKTSHPPANSTRKLTWKDYVKVPGVDQTHNFLDKPPSFGECCRREFTNEAQISNECVFTMFLKCLNWDNFSKNDTRKKGVFLHVGENQYTCGHCHSKTGSQIKRRKQDASRRITIQTASAHLARPECRFRKSNDKLKIVNTFIFEFTEKGDLLCSKQYKEKGGRFDFLKFATLTAQQQLSPPLTSANVVDNQETEIRPNLEKKKKVDNFMGLPDAADSLIERAWNKTLAPNEKFVEAFSIDIYRKDLLTLTGLHWLNDNIITIYLQLICDRSVQHPEYPKTYAFPTIFYTNIITKGYPSVRRYTRKVDFFSFEIILVPVHLGMHWCMAVIDMVERKIELYDSLYDGNTDVLPALKKYIAEESLDKRKVEFDFSGWKIYQLEDIPRQQNGSDCGVFSCQFGECASRRQAPYFTQINMPYFRKRMAYEIAEKMLLPPPLTPRRPTSHQDAKDVPSCSGESTPAGALSPIRDTREVTNAYDEMIATEISYVADLKEVIIHYLEPFEAVENQNSLPEAVRGKPDCLFGNIRELYKFHHRVVLEDLVAARSTAEMCRVLMQHRNKICITYRTYGQIHGSNQKVRNSVSKHPFFKDCQRKANHNMDMSSYLLKPIQRIMKYQLLLGNIMDDCPADVRDEIAMTRDSMVELLNQIDASMQQLHISGYNGDLKSLGLLRLQTECDVYTYNRKKKAELSRAQKRFIFFFDGAVMFCKKRVSNPGTGLNSEPEYFEHKFCIPMTSLGHEATSRTGEGRFEVWDKVETAAYVIETIDPCARTKWIQRLGKSDTSQDTWLN</sequence>
<dbReference type="FunFam" id="3.40.395.10:FF:000001">
    <property type="entry name" value="Sentrin-specific protease 1"/>
    <property type="match status" value="1"/>
</dbReference>
<evidence type="ECO:0000259" key="7">
    <source>
        <dbReference type="PROSITE" id="PS50010"/>
    </source>
</evidence>
<dbReference type="Gene3D" id="2.120.10.80">
    <property type="entry name" value="Kelch-type beta propeller"/>
    <property type="match status" value="1"/>
</dbReference>
<dbReference type="Pfam" id="PF02902">
    <property type="entry name" value="Peptidase_C48"/>
    <property type="match status" value="1"/>
</dbReference>
<dbReference type="InterPro" id="IPR038765">
    <property type="entry name" value="Papain-like_cys_pep_sf"/>
</dbReference>
<evidence type="ECO:0000313" key="10">
    <source>
        <dbReference type="Proteomes" id="UP000008068"/>
    </source>
</evidence>
<gene>
    <name evidence="9" type="ORF">CAEBREN_07531</name>
</gene>
<dbReference type="InterPro" id="IPR015915">
    <property type="entry name" value="Kelch-typ_b-propeller"/>
</dbReference>
<evidence type="ECO:0000256" key="2">
    <source>
        <dbReference type="ARBA" id="ARBA00022658"/>
    </source>
</evidence>
<dbReference type="InParanoid" id="G0NGF2"/>
<dbReference type="InterPro" id="IPR003653">
    <property type="entry name" value="Peptidase_C48_C"/>
</dbReference>
<evidence type="ECO:0000259" key="8">
    <source>
        <dbReference type="PROSITE" id="PS50600"/>
    </source>
</evidence>
<dbReference type="Gene3D" id="1.20.900.10">
    <property type="entry name" value="Dbl homology (DH) domain"/>
    <property type="match status" value="1"/>
</dbReference>
<dbReference type="EMBL" id="GL379879">
    <property type="protein sequence ID" value="EGT59978.1"/>
    <property type="molecule type" value="Genomic_DNA"/>
</dbReference>
<reference evidence="10" key="1">
    <citation type="submission" date="2011-07" db="EMBL/GenBank/DDBJ databases">
        <authorList>
            <consortium name="Caenorhabditis brenneri Sequencing and Analysis Consortium"/>
            <person name="Wilson R.K."/>
        </authorList>
    </citation>
    <scope>NUCLEOTIDE SEQUENCE [LARGE SCALE GENOMIC DNA]</scope>
    <source>
        <strain evidence="10">PB2801</strain>
    </source>
</reference>
<keyword evidence="10" id="KW-1185">Reference proteome</keyword>
<organism evidence="10">
    <name type="scientific">Caenorhabditis brenneri</name>
    <name type="common">Nematode worm</name>
    <dbReference type="NCBI Taxonomy" id="135651"/>
    <lineage>
        <taxon>Eukaryota</taxon>
        <taxon>Metazoa</taxon>
        <taxon>Ecdysozoa</taxon>
        <taxon>Nematoda</taxon>
        <taxon>Chromadorea</taxon>
        <taxon>Rhabditida</taxon>
        <taxon>Rhabditina</taxon>
        <taxon>Rhabditomorpha</taxon>
        <taxon>Rhabditoidea</taxon>
        <taxon>Rhabditidae</taxon>
        <taxon>Peloderinae</taxon>
        <taxon>Caenorhabditis</taxon>
    </lineage>
</organism>
<dbReference type="PROSITE" id="PS50600">
    <property type="entry name" value="ULP_PROTEASE"/>
    <property type="match status" value="1"/>
</dbReference>
<evidence type="ECO:0000256" key="1">
    <source>
        <dbReference type="ARBA" id="ARBA00005234"/>
    </source>
</evidence>